<feature type="non-terminal residue" evidence="2">
    <location>
        <position position="1"/>
    </location>
</feature>
<feature type="region of interest" description="Disordered" evidence="1">
    <location>
        <begin position="387"/>
        <end position="406"/>
    </location>
</feature>
<dbReference type="PANTHER" id="PTHR12697">
    <property type="entry name" value="PBS LYASE HEAT-LIKE PROTEIN"/>
    <property type="match status" value="1"/>
</dbReference>
<organism evidence="2">
    <name type="scientific">marine sediment metagenome</name>
    <dbReference type="NCBI Taxonomy" id="412755"/>
    <lineage>
        <taxon>unclassified sequences</taxon>
        <taxon>metagenomes</taxon>
        <taxon>ecological metagenomes</taxon>
    </lineage>
</organism>
<comment type="caution">
    <text evidence="2">The sequence shown here is derived from an EMBL/GenBank/DDBJ whole genome shotgun (WGS) entry which is preliminary data.</text>
</comment>
<evidence type="ECO:0008006" key="3">
    <source>
        <dbReference type="Google" id="ProtNLM"/>
    </source>
</evidence>
<dbReference type="InterPro" id="IPR004155">
    <property type="entry name" value="PBS_lyase_HEAT"/>
</dbReference>
<sequence length="418" mass="44842">LWKLYAGRYEETYPRFYEVFKTAADPRLRVSALELMARRNMPHVKEAVLEGLGDESVIVRRKALAKLSVLGDDPAAIPFIRASLADENVDVKWLAAAGLAANASALTALRDDALGLIAHPDPLIRQAFMANLKRADGIEEIVLPGLLDAVLSDDAMTRMSAARGLQRLAVFAGKLPDERSGQLEKILNALRRDLGGPDDVAAGAAGYALSALWIPATENAVRQALSSENQLLRARAADLLRKRKLAFDVAALDPVIRTGDEKAQLYACGTLSRVQNDACIPLLEAALASEFPSVRQAAVYALEVCPPAAGPALIAALKHNDANVRNRAAIVLGRRRQADAADALATLAKAETDARARRSAEVALALISDKDLSAVLVDRETFEKGAIPPHTSTFPDVESSPTEVKDGVVRAGSRKQLF</sequence>
<protein>
    <recommendedName>
        <fullName evidence="3">HEAT repeat domain-containing protein</fullName>
    </recommendedName>
</protein>
<name>X0SUZ6_9ZZZZ</name>
<dbReference type="SUPFAM" id="SSF48371">
    <property type="entry name" value="ARM repeat"/>
    <property type="match status" value="2"/>
</dbReference>
<dbReference type="AlphaFoldDB" id="X0SUZ6"/>
<dbReference type="EMBL" id="BARS01006296">
    <property type="protein sequence ID" value="GAF67625.1"/>
    <property type="molecule type" value="Genomic_DNA"/>
</dbReference>
<dbReference type="SMART" id="SM00567">
    <property type="entry name" value="EZ_HEAT"/>
    <property type="match status" value="4"/>
</dbReference>
<proteinExistence type="predicted"/>
<dbReference type="Gene3D" id="1.25.10.10">
    <property type="entry name" value="Leucine-rich Repeat Variant"/>
    <property type="match status" value="2"/>
</dbReference>
<evidence type="ECO:0000256" key="1">
    <source>
        <dbReference type="SAM" id="MobiDB-lite"/>
    </source>
</evidence>
<dbReference type="Pfam" id="PF13646">
    <property type="entry name" value="HEAT_2"/>
    <property type="match status" value="2"/>
</dbReference>
<dbReference type="InterPro" id="IPR016024">
    <property type="entry name" value="ARM-type_fold"/>
</dbReference>
<accession>X0SUZ6</accession>
<feature type="non-terminal residue" evidence="2">
    <location>
        <position position="418"/>
    </location>
</feature>
<reference evidence="2" key="1">
    <citation type="journal article" date="2014" name="Front. Microbiol.">
        <title>High frequency of phylogenetically diverse reductive dehalogenase-homologous genes in deep subseafloor sedimentary metagenomes.</title>
        <authorList>
            <person name="Kawai M."/>
            <person name="Futagami T."/>
            <person name="Toyoda A."/>
            <person name="Takaki Y."/>
            <person name="Nishi S."/>
            <person name="Hori S."/>
            <person name="Arai W."/>
            <person name="Tsubouchi T."/>
            <person name="Morono Y."/>
            <person name="Uchiyama I."/>
            <person name="Ito T."/>
            <person name="Fujiyama A."/>
            <person name="Inagaki F."/>
            <person name="Takami H."/>
        </authorList>
    </citation>
    <scope>NUCLEOTIDE SEQUENCE</scope>
    <source>
        <strain evidence="2">Expedition CK06-06</strain>
    </source>
</reference>
<feature type="compositionally biased region" description="Polar residues" evidence="1">
    <location>
        <begin position="390"/>
        <end position="402"/>
    </location>
</feature>
<dbReference type="GO" id="GO:0016491">
    <property type="term" value="F:oxidoreductase activity"/>
    <property type="evidence" value="ECO:0007669"/>
    <property type="project" value="TreeGrafter"/>
</dbReference>
<dbReference type="PANTHER" id="PTHR12697:SF5">
    <property type="entry name" value="DEOXYHYPUSINE HYDROXYLASE"/>
    <property type="match status" value="1"/>
</dbReference>
<dbReference type="InterPro" id="IPR011989">
    <property type="entry name" value="ARM-like"/>
</dbReference>
<gene>
    <name evidence="2" type="ORF">S01H1_12288</name>
</gene>
<evidence type="ECO:0000313" key="2">
    <source>
        <dbReference type="EMBL" id="GAF67625.1"/>
    </source>
</evidence>